<dbReference type="Proteomes" id="UP000037179">
    <property type="component" value="Unassembled WGS sequence"/>
</dbReference>
<evidence type="ECO:0000313" key="3">
    <source>
        <dbReference type="Proteomes" id="UP000037179"/>
    </source>
</evidence>
<dbReference type="EMBL" id="BBYQ01000049">
    <property type="protein sequence ID" value="GAP29116.1"/>
    <property type="molecule type" value="Genomic_DNA"/>
</dbReference>
<dbReference type="CDD" id="cd04488">
    <property type="entry name" value="RecG_wedge_OBF"/>
    <property type="match status" value="1"/>
</dbReference>
<name>A0ABC9YUV6_9NOCA</name>
<keyword evidence="3" id="KW-1185">Reference proteome</keyword>
<gene>
    <name evidence="2" type="ORF">NSK11_contig00049-0034</name>
</gene>
<evidence type="ECO:0000313" key="2">
    <source>
        <dbReference type="EMBL" id="GAP29116.1"/>
    </source>
</evidence>
<comment type="caution">
    <text evidence="2">The sequence shown here is derived from an EMBL/GenBank/DDBJ whole genome shotgun (WGS) entry which is preliminary data.</text>
</comment>
<proteinExistence type="predicted"/>
<feature type="region of interest" description="Disordered" evidence="1">
    <location>
        <begin position="1"/>
        <end position="21"/>
    </location>
</feature>
<organism evidence="2 3">
    <name type="scientific">Nocardia seriolae</name>
    <dbReference type="NCBI Taxonomy" id="37332"/>
    <lineage>
        <taxon>Bacteria</taxon>
        <taxon>Bacillati</taxon>
        <taxon>Actinomycetota</taxon>
        <taxon>Actinomycetes</taxon>
        <taxon>Mycobacteriales</taxon>
        <taxon>Nocardiaceae</taxon>
        <taxon>Nocardia</taxon>
    </lineage>
</organism>
<keyword evidence="2" id="KW-0238">DNA-binding</keyword>
<dbReference type="InterPro" id="IPR016499">
    <property type="entry name" value="NucleicA-bd_Rv2694c_prd"/>
</dbReference>
<evidence type="ECO:0000256" key="1">
    <source>
        <dbReference type="SAM" id="MobiDB-lite"/>
    </source>
</evidence>
<dbReference type="AlphaFoldDB" id="A0ABC9YUV6"/>
<protein>
    <submittedName>
        <fullName evidence="2">DNA-binding protein</fullName>
    </submittedName>
</protein>
<reference evidence="2 3" key="2">
    <citation type="journal article" date="2016" name="Genome Announc.">
        <title>Draft Genome Sequence of Erythromycin- and Oxytetracycline-Sensitive Nocardia seriolae Strain U-1 (NBRC 110359).</title>
        <authorList>
            <person name="Imajoh M."/>
            <person name="Sukeda M."/>
            <person name="Shimizu M."/>
            <person name="Yamane J."/>
            <person name="Ohnishi K."/>
            <person name="Oshima S."/>
        </authorList>
    </citation>
    <scope>NUCLEOTIDE SEQUENCE [LARGE SCALE GENOMIC DNA]</scope>
    <source>
        <strain evidence="2 3">U-1</strain>
    </source>
</reference>
<dbReference type="GO" id="GO:0003677">
    <property type="term" value="F:DNA binding"/>
    <property type="evidence" value="ECO:0007669"/>
    <property type="project" value="UniProtKB-KW"/>
</dbReference>
<accession>A0ABC9YUV6</accession>
<dbReference type="PIRSF" id="PIRSF006910">
    <property type="entry name" value="NA_bind_Rv2694c_prd"/>
    <property type="match status" value="1"/>
</dbReference>
<sequence length="164" mass="18182">MYGHRRPGGKPPGVVEGNERRETHAVELYRRACEMPSAGGKDTPSGYFRRLSRRLTEDLDRLDAEELAETSEASGACRASECRRGEEVTMIGRLRSVEACPKAGGAEVAAEFFDGTDSVELVFIGRRRIPGIEPGRRILVRGRIGERDGGKVIYNPYYELRGNP</sequence>
<reference evidence="3" key="1">
    <citation type="submission" date="2015-07" db="EMBL/GenBank/DDBJ databases">
        <title>Nocardia seriolae U-1 whole genome shotgun sequence.</title>
        <authorList>
            <person name="Imajoh M."/>
            <person name="Fukumoto Y."/>
            <person name="Sukeda M."/>
            <person name="Yamane J."/>
            <person name="Yamasaki K."/>
            <person name="Shimizu M."/>
            <person name="Ohnishi K."/>
            <person name="Oshima S."/>
        </authorList>
    </citation>
    <scope>NUCLEOTIDE SEQUENCE [LARGE SCALE GENOMIC DNA]</scope>
    <source>
        <strain evidence="3">U-1</strain>
    </source>
</reference>